<gene>
    <name evidence="3" type="ORF">DQX05_06360</name>
</gene>
<protein>
    <recommendedName>
        <fullName evidence="2">DUF4097 domain-containing protein</fullName>
    </recommendedName>
</protein>
<dbReference type="OrthoDB" id="2640165at2"/>
<evidence type="ECO:0000313" key="4">
    <source>
        <dbReference type="Proteomes" id="UP000266177"/>
    </source>
</evidence>
<dbReference type="EMBL" id="QYZD01000003">
    <property type="protein sequence ID" value="RJG25695.1"/>
    <property type="molecule type" value="Genomic_DNA"/>
</dbReference>
<organism evidence="3 4">
    <name type="scientific">Paenibacillus thiaminolyticus</name>
    <name type="common">Bacillus thiaminolyticus</name>
    <dbReference type="NCBI Taxonomy" id="49283"/>
    <lineage>
        <taxon>Bacteria</taxon>
        <taxon>Bacillati</taxon>
        <taxon>Bacillota</taxon>
        <taxon>Bacilli</taxon>
        <taxon>Bacillales</taxon>
        <taxon>Paenibacillaceae</taxon>
        <taxon>Paenibacillus</taxon>
    </lineage>
</organism>
<accession>A0A3A3GND6</accession>
<sequence>MIKVGRITAALLIIAVGVMVLVDQFFGLRSIRLLLVWWPCIIVLWGLEMMVSAKRGRSPDGKRSWKIDWPGMFAAIFLTFSVFMIVQPYLFRDWVRSIQFDFSMMKEMKLAEGMKFKQSALNYSIEGRSIRELAVRNRYGNVSIRSGNVTDVEVEPTVIVSSLPKEEAEQLADQSRVDIAESATEHQLRIEGAPARYAANEQLVRIDLSITVPNEVAWNLHVQLDDGLIDIRELRGAIAAETKSGSIQIANIDNSVQARTWDGDIVVKGIGQDLNADTARGDIIIHDVKGDVTAETKSGDIDISRAVRDVQAETLSGDVLVESEVVGGYWKLLSLAGDMTVHLPDDADASVSGRNTFGDITSDYPLYLADNRIEGTLGSGMHAIVLQTNGDLHVLRR</sequence>
<evidence type="ECO:0000259" key="2">
    <source>
        <dbReference type="Pfam" id="PF13349"/>
    </source>
</evidence>
<dbReference type="RefSeq" id="WP_119791867.1">
    <property type="nucleotide sequence ID" value="NZ_QYZD01000003.1"/>
</dbReference>
<keyword evidence="1" id="KW-1133">Transmembrane helix</keyword>
<feature type="transmembrane region" description="Helical" evidence="1">
    <location>
        <begin position="72"/>
        <end position="91"/>
    </location>
</feature>
<name>A0A3A3GND6_PANTH</name>
<feature type="domain" description="DUF4097" evidence="2">
    <location>
        <begin position="130"/>
        <end position="393"/>
    </location>
</feature>
<dbReference type="AlphaFoldDB" id="A0A3A3GND6"/>
<evidence type="ECO:0000256" key="1">
    <source>
        <dbReference type="SAM" id="Phobius"/>
    </source>
</evidence>
<proteinExistence type="predicted"/>
<reference evidence="3 4" key="1">
    <citation type="submission" date="2018-09" db="EMBL/GenBank/DDBJ databases">
        <title>Paenibacillus SK2017-BO5.</title>
        <authorList>
            <person name="Piskunova J.V."/>
            <person name="Dubiley S.A."/>
            <person name="Severinov K.V."/>
        </authorList>
    </citation>
    <scope>NUCLEOTIDE SEQUENCE [LARGE SCALE GENOMIC DNA]</scope>
    <source>
        <strain evidence="3 4">BO5</strain>
    </source>
</reference>
<evidence type="ECO:0000313" key="3">
    <source>
        <dbReference type="EMBL" id="RJG25695.1"/>
    </source>
</evidence>
<keyword evidence="1" id="KW-0812">Transmembrane</keyword>
<dbReference type="Pfam" id="PF13349">
    <property type="entry name" value="DUF4097"/>
    <property type="match status" value="1"/>
</dbReference>
<comment type="caution">
    <text evidence="3">The sequence shown here is derived from an EMBL/GenBank/DDBJ whole genome shotgun (WGS) entry which is preliminary data.</text>
</comment>
<dbReference type="Proteomes" id="UP000266177">
    <property type="component" value="Unassembled WGS sequence"/>
</dbReference>
<feature type="transmembrane region" description="Helical" evidence="1">
    <location>
        <begin position="7"/>
        <end position="27"/>
    </location>
</feature>
<dbReference type="InterPro" id="IPR025164">
    <property type="entry name" value="Toastrack_DUF4097"/>
</dbReference>
<feature type="transmembrane region" description="Helical" evidence="1">
    <location>
        <begin position="33"/>
        <end position="51"/>
    </location>
</feature>
<keyword evidence="1" id="KW-0472">Membrane</keyword>